<sequence length="133" mass="15219">MARQNSLNCALISCQAMLANTAESFLHRILSIPGIDEAIAGLQKNALEARFWSIHQNSLLALKFFLYFLFTCIHYRSIRIFHGLFFDIEPIRYVQKALETLDPGVQAGYAQFHILFNYLPSFQSIQVIHGARL</sequence>
<evidence type="ECO:0000313" key="2">
    <source>
        <dbReference type="Proteomes" id="UP000887116"/>
    </source>
</evidence>
<proteinExistence type="predicted"/>
<evidence type="ECO:0000313" key="1">
    <source>
        <dbReference type="EMBL" id="GFR09874.1"/>
    </source>
</evidence>
<comment type="caution">
    <text evidence="1">The sequence shown here is derived from an EMBL/GenBank/DDBJ whole genome shotgun (WGS) entry which is preliminary data.</text>
</comment>
<dbReference type="AlphaFoldDB" id="A0A8X6HUL3"/>
<keyword evidence="2" id="KW-1185">Reference proteome</keyword>
<accession>A0A8X6HUL3</accession>
<dbReference type="Proteomes" id="UP000887116">
    <property type="component" value="Unassembled WGS sequence"/>
</dbReference>
<organism evidence="1 2">
    <name type="scientific">Trichonephila clavata</name>
    <name type="common">Joro spider</name>
    <name type="synonym">Nephila clavata</name>
    <dbReference type="NCBI Taxonomy" id="2740835"/>
    <lineage>
        <taxon>Eukaryota</taxon>
        <taxon>Metazoa</taxon>
        <taxon>Ecdysozoa</taxon>
        <taxon>Arthropoda</taxon>
        <taxon>Chelicerata</taxon>
        <taxon>Arachnida</taxon>
        <taxon>Araneae</taxon>
        <taxon>Araneomorphae</taxon>
        <taxon>Entelegynae</taxon>
        <taxon>Araneoidea</taxon>
        <taxon>Nephilidae</taxon>
        <taxon>Trichonephila</taxon>
    </lineage>
</organism>
<gene>
    <name evidence="1" type="ORF">TNCT_680211</name>
</gene>
<reference evidence="1" key="1">
    <citation type="submission" date="2020-07" db="EMBL/GenBank/DDBJ databases">
        <title>Multicomponent nature underlies the extraordinary mechanical properties of spider dragline silk.</title>
        <authorList>
            <person name="Kono N."/>
            <person name="Nakamura H."/>
            <person name="Mori M."/>
            <person name="Yoshida Y."/>
            <person name="Ohtoshi R."/>
            <person name="Malay A.D."/>
            <person name="Moran D.A.P."/>
            <person name="Tomita M."/>
            <person name="Numata K."/>
            <person name="Arakawa K."/>
        </authorList>
    </citation>
    <scope>NUCLEOTIDE SEQUENCE</scope>
</reference>
<dbReference type="EMBL" id="BMAO01036331">
    <property type="protein sequence ID" value="GFR09874.1"/>
    <property type="molecule type" value="Genomic_DNA"/>
</dbReference>
<name>A0A8X6HUL3_TRICU</name>
<protein>
    <submittedName>
        <fullName evidence="1">Uncharacterized protein</fullName>
    </submittedName>
</protein>